<comment type="caution">
    <text evidence="1">The sequence shown here is derived from an EMBL/GenBank/DDBJ whole genome shotgun (WGS) entry which is preliminary data.</text>
</comment>
<sequence>MAEGTSKKSIYDPEPRELPTESHEPTRLTSLLRETRLETAQFFSMVKAHGQILVDKWIDTEKSFERLVKRTVPEGEKLAPGIIYVGVAALAGPIFMRKRNVAVRFVSPLVFGTAAGFYFLPGTSNVILRNIWGRYGDPKTIDNAKAQWENAKQAQRDMRKKVAEAVQELRMSMQEGRGFATKAVEEIKEKTPEPVKKVVEEAQVKAVEVTKDVSAKVADKKDKIVEAAKEKAKSLPIGFTDSNSSK</sequence>
<reference evidence="1" key="1">
    <citation type="submission" date="2022-07" db="EMBL/GenBank/DDBJ databases">
        <title>Phylogenomic reconstructions and comparative analyses of Kickxellomycotina fungi.</title>
        <authorList>
            <person name="Reynolds N.K."/>
            <person name="Stajich J.E."/>
            <person name="Barry K."/>
            <person name="Grigoriev I.V."/>
            <person name="Crous P."/>
            <person name="Smith M.E."/>
        </authorList>
    </citation>
    <scope>NUCLEOTIDE SEQUENCE</scope>
    <source>
        <strain evidence="1">NRRL 5244</strain>
    </source>
</reference>
<dbReference type="Proteomes" id="UP001150603">
    <property type="component" value="Unassembled WGS sequence"/>
</dbReference>
<dbReference type="EMBL" id="JANBPW010000002">
    <property type="protein sequence ID" value="KAJ1951621.1"/>
    <property type="molecule type" value="Genomic_DNA"/>
</dbReference>
<proteinExistence type="predicted"/>
<evidence type="ECO:0000313" key="2">
    <source>
        <dbReference type="Proteomes" id="UP001150603"/>
    </source>
</evidence>
<protein>
    <submittedName>
        <fullName evidence="1">Uncharacterized protein</fullName>
    </submittedName>
</protein>
<name>A0ACC1JHR2_9FUNG</name>
<accession>A0ACC1JHR2</accession>
<gene>
    <name evidence="1" type="ORF">FBU59_000026</name>
</gene>
<keyword evidence="2" id="KW-1185">Reference proteome</keyword>
<organism evidence="1 2">
    <name type="scientific">Linderina macrospora</name>
    <dbReference type="NCBI Taxonomy" id="4868"/>
    <lineage>
        <taxon>Eukaryota</taxon>
        <taxon>Fungi</taxon>
        <taxon>Fungi incertae sedis</taxon>
        <taxon>Zoopagomycota</taxon>
        <taxon>Kickxellomycotina</taxon>
        <taxon>Kickxellomycetes</taxon>
        <taxon>Kickxellales</taxon>
        <taxon>Kickxellaceae</taxon>
        <taxon>Linderina</taxon>
    </lineage>
</organism>
<evidence type="ECO:0000313" key="1">
    <source>
        <dbReference type="EMBL" id="KAJ1951621.1"/>
    </source>
</evidence>